<evidence type="ECO:0000256" key="5">
    <source>
        <dbReference type="ARBA" id="ARBA00022786"/>
    </source>
</evidence>
<protein>
    <recommendedName>
        <fullName evidence="3">HECT-type E3 ubiquitin transferase</fullName>
        <ecNumber evidence="3">2.3.2.26</ecNumber>
    </recommendedName>
</protein>
<evidence type="ECO:0000256" key="2">
    <source>
        <dbReference type="ARBA" id="ARBA00004906"/>
    </source>
</evidence>
<feature type="domain" description="HECT" evidence="8">
    <location>
        <begin position="428"/>
        <end position="593"/>
    </location>
</feature>
<dbReference type="InterPro" id="IPR035983">
    <property type="entry name" value="Hect_E3_ubiquitin_ligase"/>
</dbReference>
<keyword evidence="5 7" id="KW-0833">Ubl conjugation pathway</keyword>
<dbReference type="PROSITE" id="PS50237">
    <property type="entry name" value="HECT"/>
    <property type="match status" value="1"/>
</dbReference>
<dbReference type="EMBL" id="KQ461194">
    <property type="protein sequence ID" value="KPJ06837.1"/>
    <property type="molecule type" value="Genomic_DNA"/>
</dbReference>
<dbReference type="SUPFAM" id="SSF81296">
    <property type="entry name" value="E set domains"/>
    <property type="match status" value="1"/>
</dbReference>
<evidence type="ECO:0000256" key="3">
    <source>
        <dbReference type="ARBA" id="ARBA00012485"/>
    </source>
</evidence>
<dbReference type="GO" id="GO:0000209">
    <property type="term" value="P:protein polyubiquitination"/>
    <property type="evidence" value="ECO:0007669"/>
    <property type="project" value="TreeGrafter"/>
</dbReference>
<comment type="catalytic activity">
    <reaction evidence="1">
        <text>S-ubiquitinyl-[E2 ubiquitin-conjugating enzyme]-L-cysteine + [acceptor protein]-L-lysine = [E2 ubiquitin-conjugating enzyme]-L-cysteine + N(6)-ubiquitinyl-[acceptor protein]-L-lysine.</text>
        <dbReference type="EC" id="2.3.2.26"/>
    </reaction>
</comment>
<dbReference type="EC" id="2.3.2.26" evidence="3"/>
<dbReference type="Gene3D" id="2.60.40.10">
    <property type="entry name" value="Immunoglobulins"/>
    <property type="match status" value="1"/>
</dbReference>
<evidence type="ECO:0000256" key="1">
    <source>
        <dbReference type="ARBA" id="ARBA00000885"/>
    </source>
</evidence>
<keyword evidence="10" id="KW-1185">Reference proteome</keyword>
<dbReference type="Gene3D" id="3.30.2160.10">
    <property type="entry name" value="Hect, E3 ligase catalytic domain"/>
    <property type="match status" value="1"/>
</dbReference>
<dbReference type="FunFam" id="2.60.40.10:FF:000975">
    <property type="entry name" value="Uncharacterized protein, isoform D"/>
    <property type="match status" value="1"/>
</dbReference>
<evidence type="ECO:0000256" key="7">
    <source>
        <dbReference type="PROSITE-ProRule" id="PRU00104"/>
    </source>
</evidence>
<evidence type="ECO:0000313" key="9">
    <source>
        <dbReference type="EMBL" id="KPJ06837.1"/>
    </source>
</evidence>
<dbReference type="PANTHER" id="PTHR11254">
    <property type="entry name" value="HECT DOMAIN UBIQUITIN-PROTEIN LIGASE"/>
    <property type="match status" value="1"/>
</dbReference>
<feature type="non-terminal residue" evidence="9">
    <location>
        <position position="1"/>
    </location>
</feature>
<dbReference type="SUPFAM" id="SSF56204">
    <property type="entry name" value="Hect, E3 ligase catalytic domain"/>
    <property type="match status" value="1"/>
</dbReference>
<dbReference type="InterPro" id="IPR000569">
    <property type="entry name" value="HECT_dom"/>
</dbReference>
<name>A0A194QMT7_PAPMA</name>
<evidence type="ECO:0000256" key="4">
    <source>
        <dbReference type="ARBA" id="ARBA00022679"/>
    </source>
</evidence>
<reference evidence="9 10" key="1">
    <citation type="journal article" date="2015" name="Nat. Commun.">
        <title>Outbred genome sequencing and CRISPR/Cas9 gene editing in butterflies.</title>
        <authorList>
            <person name="Li X."/>
            <person name="Fan D."/>
            <person name="Zhang W."/>
            <person name="Liu G."/>
            <person name="Zhang L."/>
            <person name="Zhao L."/>
            <person name="Fang X."/>
            <person name="Chen L."/>
            <person name="Dong Y."/>
            <person name="Chen Y."/>
            <person name="Ding Y."/>
            <person name="Zhao R."/>
            <person name="Feng M."/>
            <person name="Zhu Y."/>
            <person name="Feng Y."/>
            <person name="Jiang X."/>
            <person name="Zhu D."/>
            <person name="Xiang H."/>
            <person name="Feng X."/>
            <person name="Li S."/>
            <person name="Wang J."/>
            <person name="Zhang G."/>
            <person name="Kronforst M.R."/>
            <person name="Wang W."/>
        </authorList>
    </citation>
    <scope>NUCLEOTIDE SEQUENCE [LARGE SCALE GENOMIC DNA]</scope>
    <source>
        <strain evidence="9">Ya'a_city_454_Pm</strain>
        <tissue evidence="9">Whole body</tissue>
    </source>
</reference>
<dbReference type="SMART" id="SM00119">
    <property type="entry name" value="HECTc"/>
    <property type="match status" value="1"/>
</dbReference>
<comment type="pathway">
    <text evidence="2">Protein modification; protein ubiquitination.</text>
</comment>
<gene>
    <name evidence="9" type="ORF">RR48_11336</name>
</gene>
<dbReference type="Pfam" id="PF25916">
    <property type="entry name" value="AREL1_PH-like"/>
    <property type="match status" value="1"/>
</dbReference>
<evidence type="ECO:0000313" key="10">
    <source>
        <dbReference type="Proteomes" id="UP000053240"/>
    </source>
</evidence>
<dbReference type="STRING" id="76193.A0A194QMT7"/>
<proteinExistence type="predicted"/>
<comment type="caution">
    <text evidence="7">Lacks conserved residue(s) required for the propagation of feature annotation.</text>
</comment>
<dbReference type="GO" id="GO:0061630">
    <property type="term" value="F:ubiquitin protein ligase activity"/>
    <property type="evidence" value="ECO:0007669"/>
    <property type="project" value="UniProtKB-EC"/>
</dbReference>
<dbReference type="AlphaFoldDB" id="A0A194QMT7"/>
<dbReference type="InterPro" id="IPR014756">
    <property type="entry name" value="Ig_E-set"/>
</dbReference>
<dbReference type="GO" id="GO:0005829">
    <property type="term" value="C:cytosol"/>
    <property type="evidence" value="ECO:0007669"/>
    <property type="project" value="TreeGrafter"/>
</dbReference>
<dbReference type="PROSITE" id="PS50194">
    <property type="entry name" value="FILAMIN_REPEAT"/>
    <property type="match status" value="1"/>
</dbReference>
<dbReference type="GO" id="GO:0043066">
    <property type="term" value="P:negative regulation of apoptotic process"/>
    <property type="evidence" value="ECO:0007669"/>
    <property type="project" value="TreeGrafter"/>
</dbReference>
<dbReference type="InParanoid" id="A0A194QMT7"/>
<dbReference type="Proteomes" id="UP000053240">
    <property type="component" value="Unassembled WGS sequence"/>
</dbReference>
<evidence type="ECO:0000256" key="6">
    <source>
        <dbReference type="PROSITE-ProRule" id="PRU00087"/>
    </source>
</evidence>
<organism evidence="9 10">
    <name type="scientific">Papilio machaon</name>
    <name type="common">Old World swallowtail butterfly</name>
    <dbReference type="NCBI Taxonomy" id="76193"/>
    <lineage>
        <taxon>Eukaryota</taxon>
        <taxon>Metazoa</taxon>
        <taxon>Ecdysozoa</taxon>
        <taxon>Arthropoda</taxon>
        <taxon>Hexapoda</taxon>
        <taxon>Insecta</taxon>
        <taxon>Pterygota</taxon>
        <taxon>Neoptera</taxon>
        <taxon>Endopterygota</taxon>
        <taxon>Lepidoptera</taxon>
        <taxon>Glossata</taxon>
        <taxon>Ditrysia</taxon>
        <taxon>Papilionoidea</taxon>
        <taxon>Papilionidae</taxon>
        <taxon>Papilioninae</taxon>
        <taxon>Papilio</taxon>
    </lineage>
</organism>
<dbReference type="FunCoup" id="A0A194QMT7">
    <property type="interactions" value="1143"/>
</dbReference>
<dbReference type="GO" id="GO:0006511">
    <property type="term" value="P:ubiquitin-dependent protein catabolic process"/>
    <property type="evidence" value="ECO:0007669"/>
    <property type="project" value="TreeGrafter"/>
</dbReference>
<dbReference type="Gene3D" id="3.90.1750.10">
    <property type="entry name" value="Hect, E3 ligase catalytic domains"/>
    <property type="match status" value="1"/>
</dbReference>
<dbReference type="FunFam" id="3.30.2160.10:FF:000008">
    <property type="entry name" value="Apoptosis-resistant E3 ubiquitin protein ligase 1"/>
    <property type="match status" value="1"/>
</dbReference>
<sequence length="610" mass="68012">RLLSLDVCSLEDVYWLEDSTARHVIDPKDFSAWCAARQSLPTGKEALLSLKADLWSTVVKNSKHQDAWTWGGMLVVSVSVCGLVTLAAMTQPSLAPEAKHSLLQYVTGKYLHPPSCKVEWGWQEPQPVGETMCFTVLCYQRNGHPYPVCDTDQLVVNITHGTRKISAVLELGSGDPALAHTARVKFTVRTAGLYIISIMIGGAHAAGGPFRKWFAAGRPAARRSRVGRAPAALVCTAGRPRQLHVHPRDQFDNPAPLATVPSEAATVQRAVCGRRAQASFEARLLGPARPRKLLLLLNNKHLMLKDYVLKFIPKRVTTYRLCPSTKLTLLPRSGAGPGGEFTLEDGAQAVRLYAPQRDLLAAAFTQLLIANCGGEDSFKNKQEFFYSEMRKAHARHPHDKLPLRVVRAELVRSSLRATRHFTVADWCRNFDITFQGEQGVDWGGVRREWFSLVCAQLFDPRFGLFVPFRDSPTALVHPNPQRPPHLKLKHFELAGKLVGKCLYESALGGSHRQLVRARLTRSFLAQIIGLRVHYKYFEQDDPELYLSKIKYVLETDLDAEDALELTFSEDVYDASGRLLHTTDLVPNGSTIKVGRSRDVGERSLRVEEAM</sequence>
<dbReference type="GO" id="GO:0009966">
    <property type="term" value="P:regulation of signal transduction"/>
    <property type="evidence" value="ECO:0007669"/>
    <property type="project" value="UniProtKB-ARBA"/>
</dbReference>
<keyword evidence="4" id="KW-0808">Transferase</keyword>
<dbReference type="InterPro" id="IPR050409">
    <property type="entry name" value="E3_ubiq-protein_ligase"/>
</dbReference>
<feature type="repeat" description="Filamin" evidence="6">
    <location>
        <begin position="121"/>
        <end position="214"/>
    </location>
</feature>
<dbReference type="InterPro" id="IPR058738">
    <property type="entry name" value="PH-like_AREL1"/>
</dbReference>
<dbReference type="InterPro" id="IPR013783">
    <property type="entry name" value="Ig-like_fold"/>
</dbReference>
<dbReference type="Pfam" id="PF00632">
    <property type="entry name" value="HECT"/>
    <property type="match status" value="1"/>
</dbReference>
<dbReference type="PANTHER" id="PTHR11254:SF340">
    <property type="entry name" value="APOPTOSIS-RESISTANT E3 UBIQUITIN PROTEIN LIGASE 1"/>
    <property type="match status" value="1"/>
</dbReference>
<evidence type="ECO:0000259" key="8">
    <source>
        <dbReference type="PROSITE" id="PS50237"/>
    </source>
</evidence>
<accession>A0A194QMT7</accession>
<dbReference type="InterPro" id="IPR017868">
    <property type="entry name" value="Filamin/ABP280_repeat-like"/>
</dbReference>